<feature type="region of interest" description="Disordered" evidence="1">
    <location>
        <begin position="1"/>
        <end position="20"/>
    </location>
</feature>
<organism evidence="2 3">
    <name type="scientific">Pseudomonas koreensis</name>
    <dbReference type="NCBI Taxonomy" id="198620"/>
    <lineage>
        <taxon>Bacteria</taxon>
        <taxon>Pseudomonadati</taxon>
        <taxon>Pseudomonadota</taxon>
        <taxon>Gammaproteobacteria</taxon>
        <taxon>Pseudomonadales</taxon>
        <taxon>Pseudomonadaceae</taxon>
        <taxon>Pseudomonas</taxon>
    </lineage>
</organism>
<gene>
    <name evidence="2" type="ORF">EVS84_14805</name>
</gene>
<evidence type="ECO:0000313" key="2">
    <source>
        <dbReference type="EMBL" id="RYM41166.1"/>
    </source>
</evidence>
<accession>A0A4Q4L2Z6</accession>
<proteinExistence type="predicted"/>
<reference evidence="2 3" key="1">
    <citation type="submission" date="2019-02" db="EMBL/GenBank/DDBJ databases">
        <title>Genome of Pseudomonas korensis isolated from heavy metal contaminated environment.</title>
        <authorList>
            <person name="Ayangbenro A.S."/>
            <person name="Babalola O."/>
        </authorList>
    </citation>
    <scope>NUCLEOTIDE SEQUENCE [LARGE SCALE GENOMIC DNA]</scope>
    <source>
        <strain evidence="2 3">AB36</strain>
    </source>
</reference>
<name>A0A4Q4L2Z6_9PSED</name>
<dbReference type="RefSeq" id="WP_129998869.1">
    <property type="nucleotide sequence ID" value="NZ_SEUB01000005.1"/>
</dbReference>
<evidence type="ECO:0000313" key="3">
    <source>
        <dbReference type="Proteomes" id="UP000291107"/>
    </source>
</evidence>
<dbReference type="Proteomes" id="UP000291107">
    <property type="component" value="Unassembled WGS sequence"/>
</dbReference>
<dbReference type="EMBL" id="SEUB01000005">
    <property type="protein sequence ID" value="RYM41166.1"/>
    <property type="molecule type" value="Genomic_DNA"/>
</dbReference>
<comment type="caution">
    <text evidence="2">The sequence shown here is derived from an EMBL/GenBank/DDBJ whole genome shotgun (WGS) entry which is preliminary data.</text>
</comment>
<protein>
    <submittedName>
        <fullName evidence="2">Uncharacterized protein</fullName>
    </submittedName>
</protein>
<feature type="compositionally biased region" description="Low complexity" evidence="1">
    <location>
        <begin position="1"/>
        <end position="13"/>
    </location>
</feature>
<dbReference type="AlphaFoldDB" id="A0A4Q4L2Z6"/>
<evidence type="ECO:0000256" key="1">
    <source>
        <dbReference type="SAM" id="MobiDB-lite"/>
    </source>
</evidence>
<sequence length="225" mass="24299">MSKSDMSSGHSSDAQPGLPTIVFPFEDGKTARRPVLFGTGPAGGLIEIWDAGENFHYASGPIGSDERWTVDVFEEIAPGLHQIRARVIAGAASEWSAPRSFRANATDDAPVINLPGESEQVSDVVTFQGTVPRAGGYVDIVDLNDGRHLAQVRVGPDMTWFTQLTGLGARVHRVSVNHRLDGVASNWAGVRTFTVVAAASEGLFDFARLRAFIQNALRKISSIWR</sequence>